<evidence type="ECO:0008006" key="3">
    <source>
        <dbReference type="Google" id="ProtNLM"/>
    </source>
</evidence>
<evidence type="ECO:0000313" key="1">
    <source>
        <dbReference type="EMBL" id="MBM2616668.1"/>
    </source>
</evidence>
<reference evidence="1 2" key="1">
    <citation type="submission" date="2021-01" db="EMBL/GenBank/DDBJ databases">
        <title>Actinoplanes sp. nov. LDG1-06 isolated from lichen.</title>
        <authorList>
            <person name="Saeng-In P."/>
            <person name="Phongsopitanun W."/>
            <person name="Kanchanasin P."/>
            <person name="Yuki M."/>
            <person name="Kudo T."/>
            <person name="Ohkuma M."/>
            <person name="Tanasupawat S."/>
        </authorList>
    </citation>
    <scope>NUCLEOTIDE SEQUENCE [LARGE SCALE GENOMIC DNA]</scope>
    <source>
        <strain evidence="1 2">LDG1-06</strain>
    </source>
</reference>
<evidence type="ECO:0000313" key="2">
    <source>
        <dbReference type="Proteomes" id="UP000632138"/>
    </source>
</evidence>
<proteinExistence type="predicted"/>
<protein>
    <recommendedName>
        <fullName evidence="3">GNAT family N-acetyltransferase</fullName>
    </recommendedName>
</protein>
<gene>
    <name evidence="1" type="ORF">JIG36_13970</name>
</gene>
<comment type="caution">
    <text evidence="1">The sequence shown here is derived from an EMBL/GenBank/DDBJ whole genome shotgun (WGS) entry which is preliminary data.</text>
</comment>
<organism evidence="1 2">
    <name type="scientific">Paractinoplanes ovalisporus</name>
    <dbReference type="NCBI Taxonomy" id="2810368"/>
    <lineage>
        <taxon>Bacteria</taxon>
        <taxon>Bacillati</taxon>
        <taxon>Actinomycetota</taxon>
        <taxon>Actinomycetes</taxon>
        <taxon>Micromonosporales</taxon>
        <taxon>Micromonosporaceae</taxon>
        <taxon>Paractinoplanes</taxon>
    </lineage>
</organism>
<keyword evidence="2" id="KW-1185">Reference proteome</keyword>
<sequence>MNSAETDAAVRNNADWVSAVCRAHGIGWTFGPRSWRSAGPTPQFYPEAITLRASAAPADVVRGSDSVKDSFAALDLTPYGFRPLFDAQWIFREAGPVTPGPAGRVTSETELRRWPAALNRALLDDPAVRVMAVRDGERLRGGFVLNRTGGVAGVSNLFAADTGDMPLIWSAATAAAGGLPMVGYEGGDDLEHARAAGFRAVGPLRVWLRDGL</sequence>
<dbReference type="RefSeq" id="WP_203376608.1">
    <property type="nucleotide sequence ID" value="NZ_JAENHP010000003.1"/>
</dbReference>
<accession>A0ABS2AA13</accession>
<name>A0ABS2AA13_9ACTN</name>
<dbReference type="Proteomes" id="UP000632138">
    <property type="component" value="Unassembled WGS sequence"/>
</dbReference>
<dbReference type="EMBL" id="JAENHP010000003">
    <property type="protein sequence ID" value="MBM2616668.1"/>
    <property type="molecule type" value="Genomic_DNA"/>
</dbReference>